<comment type="similarity">
    <text evidence="1">Belongs to the aldo/keto reductase family.</text>
</comment>
<dbReference type="PIRSF" id="PIRSF000097">
    <property type="entry name" value="AKR"/>
    <property type="match status" value="1"/>
</dbReference>
<keyword evidence="3" id="KW-0560">Oxidoreductase</keyword>
<dbReference type="PROSITE" id="PS00798">
    <property type="entry name" value="ALDOKETO_REDUCTASE_1"/>
    <property type="match status" value="1"/>
</dbReference>
<dbReference type="PANTHER" id="PTHR43827">
    <property type="entry name" value="2,5-DIKETO-D-GLUCONIC ACID REDUCTASE"/>
    <property type="match status" value="1"/>
</dbReference>
<evidence type="ECO:0000256" key="5">
    <source>
        <dbReference type="PIRSR" id="PIRSR000097-2"/>
    </source>
</evidence>
<reference evidence="8 9" key="1">
    <citation type="submission" date="2019-08" db="EMBL/GenBank/DDBJ databases">
        <authorList>
            <person name="Dong K."/>
        </authorList>
    </citation>
    <scope>NUCLEOTIDE SEQUENCE [LARGE SCALE GENOMIC DNA]</scope>
    <source>
        <strain evidence="8 9">JCM14558</strain>
    </source>
</reference>
<evidence type="ECO:0000313" key="9">
    <source>
        <dbReference type="Proteomes" id="UP000321034"/>
    </source>
</evidence>
<feature type="domain" description="NADP-dependent oxidoreductase" evidence="7">
    <location>
        <begin position="22"/>
        <end position="271"/>
    </location>
</feature>
<evidence type="ECO:0000313" key="8">
    <source>
        <dbReference type="EMBL" id="TXK13111.1"/>
    </source>
</evidence>
<proteinExistence type="inferred from homology"/>
<organism evidence="8 9">
    <name type="scientific">Microbacterium hatanonis</name>
    <dbReference type="NCBI Taxonomy" id="404366"/>
    <lineage>
        <taxon>Bacteria</taxon>
        <taxon>Bacillati</taxon>
        <taxon>Actinomycetota</taxon>
        <taxon>Actinomycetes</taxon>
        <taxon>Micrococcales</taxon>
        <taxon>Microbacteriaceae</taxon>
        <taxon>Microbacterium</taxon>
    </lineage>
</organism>
<feature type="site" description="Lowers pKa of active site Tyr" evidence="6">
    <location>
        <position position="74"/>
    </location>
</feature>
<accession>A0A5C8I4L0</accession>
<dbReference type="RefSeq" id="WP_147893792.1">
    <property type="nucleotide sequence ID" value="NZ_BAAANR010000001.1"/>
</dbReference>
<dbReference type="AlphaFoldDB" id="A0A5C8I4L0"/>
<evidence type="ECO:0000259" key="7">
    <source>
        <dbReference type="Pfam" id="PF00248"/>
    </source>
</evidence>
<evidence type="ECO:0000256" key="6">
    <source>
        <dbReference type="PIRSR" id="PIRSR000097-3"/>
    </source>
</evidence>
<evidence type="ECO:0000256" key="4">
    <source>
        <dbReference type="PIRSR" id="PIRSR000097-1"/>
    </source>
</evidence>
<name>A0A5C8I4L0_9MICO</name>
<dbReference type="Gene3D" id="3.20.20.100">
    <property type="entry name" value="NADP-dependent oxidoreductase domain"/>
    <property type="match status" value="1"/>
</dbReference>
<keyword evidence="9" id="KW-1185">Reference proteome</keyword>
<feature type="binding site" evidence="5">
    <location>
        <position position="107"/>
    </location>
    <ligand>
        <name>substrate</name>
    </ligand>
</feature>
<comment type="caution">
    <text evidence="8">The sequence shown here is derived from an EMBL/GenBank/DDBJ whole genome shotgun (WGS) entry which is preliminary data.</text>
</comment>
<dbReference type="SUPFAM" id="SSF51430">
    <property type="entry name" value="NAD(P)-linked oxidoreductase"/>
    <property type="match status" value="1"/>
</dbReference>
<dbReference type="InterPro" id="IPR020471">
    <property type="entry name" value="AKR"/>
</dbReference>
<evidence type="ECO:0000256" key="2">
    <source>
        <dbReference type="ARBA" id="ARBA00022857"/>
    </source>
</evidence>
<feature type="active site" description="Proton donor" evidence="4">
    <location>
        <position position="49"/>
    </location>
</feature>
<evidence type="ECO:0000256" key="3">
    <source>
        <dbReference type="ARBA" id="ARBA00023002"/>
    </source>
</evidence>
<dbReference type="OrthoDB" id="9804790at2"/>
<dbReference type="GO" id="GO:0016616">
    <property type="term" value="F:oxidoreductase activity, acting on the CH-OH group of donors, NAD or NADP as acceptor"/>
    <property type="evidence" value="ECO:0007669"/>
    <property type="project" value="UniProtKB-ARBA"/>
</dbReference>
<dbReference type="Proteomes" id="UP000321034">
    <property type="component" value="Unassembled WGS sequence"/>
</dbReference>
<dbReference type="InterPro" id="IPR018170">
    <property type="entry name" value="Aldo/ket_reductase_CS"/>
</dbReference>
<dbReference type="Pfam" id="PF00248">
    <property type="entry name" value="Aldo_ket_red"/>
    <property type="match status" value="1"/>
</dbReference>
<dbReference type="InterPro" id="IPR023210">
    <property type="entry name" value="NADP_OxRdtase_dom"/>
</dbReference>
<dbReference type="InterPro" id="IPR036812">
    <property type="entry name" value="NAD(P)_OxRdtase_dom_sf"/>
</dbReference>
<dbReference type="FunFam" id="3.20.20.100:FF:000015">
    <property type="entry name" value="Oxidoreductase, aldo/keto reductase family"/>
    <property type="match status" value="1"/>
</dbReference>
<sequence length="305" mass="33139">MNNLITLNNGVRIPAVGFGVFQSAPEETATAVETALKAGYRHIDTAAGYGNEREVGEGIRRSGIDPADVTIETKVWVSDYGFDETLHAFDKSATKLGVSQIDVFILHQPMPQHFERTVQAYRALERLLANGQVRAIGVSNFMPHHLAALRKETTTVPAINQVELHPYFTQSAVQRADADLGIVTQAWSPIGGITFYPGWGENRKSVMEDDTIAGIAASHGKTPAQVMLRWHLQQGRSVIPKSTNPERIAQNIDVLDFELDATDLAAIDGLDRGVRGGPDPDAVDPSTWDVEIPEADTVTSATESS</sequence>
<keyword evidence="2" id="KW-0521">NADP</keyword>
<evidence type="ECO:0000256" key="1">
    <source>
        <dbReference type="ARBA" id="ARBA00007905"/>
    </source>
</evidence>
<dbReference type="EMBL" id="VRSV01000001">
    <property type="protein sequence ID" value="TXK13111.1"/>
    <property type="molecule type" value="Genomic_DNA"/>
</dbReference>
<dbReference type="PRINTS" id="PR00069">
    <property type="entry name" value="ALDKETRDTASE"/>
</dbReference>
<dbReference type="PANTHER" id="PTHR43827:SF3">
    <property type="entry name" value="NADP-DEPENDENT OXIDOREDUCTASE DOMAIN-CONTAINING PROTEIN"/>
    <property type="match status" value="1"/>
</dbReference>
<protein>
    <submittedName>
        <fullName evidence="8">Aldo/keto reductase</fullName>
    </submittedName>
</protein>
<dbReference type="PROSITE" id="PS00062">
    <property type="entry name" value="ALDOKETO_REDUCTASE_2"/>
    <property type="match status" value="1"/>
</dbReference>
<dbReference type="PROSITE" id="PS00063">
    <property type="entry name" value="ALDOKETO_REDUCTASE_3"/>
    <property type="match status" value="1"/>
</dbReference>
<gene>
    <name evidence="8" type="ORF">FVP77_06720</name>
</gene>